<dbReference type="HOGENOM" id="CLU_586704_0_0_1"/>
<dbReference type="OrthoDB" id="2498923at2759"/>
<evidence type="ECO:0000313" key="2">
    <source>
        <dbReference type="EMBL" id="EGG02915.1"/>
    </source>
</evidence>
<feature type="region of interest" description="Disordered" evidence="1">
    <location>
        <begin position="85"/>
        <end position="153"/>
    </location>
</feature>
<dbReference type="STRING" id="747676.F4RX69"/>
<accession>F4RX69</accession>
<dbReference type="GeneID" id="18935602"/>
<evidence type="ECO:0000313" key="3">
    <source>
        <dbReference type="Proteomes" id="UP000001072"/>
    </source>
</evidence>
<name>F4RX69_MELLP</name>
<reference evidence="3" key="1">
    <citation type="journal article" date="2011" name="Proc. Natl. Acad. Sci. U.S.A.">
        <title>Obligate biotrophy features unraveled by the genomic analysis of rust fungi.</title>
        <authorList>
            <person name="Duplessis S."/>
            <person name="Cuomo C.A."/>
            <person name="Lin Y.-C."/>
            <person name="Aerts A."/>
            <person name="Tisserant E."/>
            <person name="Veneault-Fourrey C."/>
            <person name="Joly D.L."/>
            <person name="Hacquard S."/>
            <person name="Amselem J."/>
            <person name="Cantarel B.L."/>
            <person name="Chiu R."/>
            <person name="Coutinho P.M."/>
            <person name="Feau N."/>
            <person name="Field M."/>
            <person name="Frey P."/>
            <person name="Gelhaye E."/>
            <person name="Goldberg J."/>
            <person name="Grabherr M.G."/>
            <person name="Kodira C.D."/>
            <person name="Kohler A."/>
            <person name="Kuees U."/>
            <person name="Lindquist E.A."/>
            <person name="Lucas S.M."/>
            <person name="Mago R."/>
            <person name="Mauceli E."/>
            <person name="Morin E."/>
            <person name="Murat C."/>
            <person name="Pangilinan J.L."/>
            <person name="Park R."/>
            <person name="Pearson M."/>
            <person name="Quesneville H."/>
            <person name="Rouhier N."/>
            <person name="Sakthikumar S."/>
            <person name="Salamov A.A."/>
            <person name="Schmutz J."/>
            <person name="Selles B."/>
            <person name="Shapiro H."/>
            <person name="Tanguay P."/>
            <person name="Tuskan G.A."/>
            <person name="Henrissat B."/>
            <person name="Van de Peer Y."/>
            <person name="Rouze P."/>
            <person name="Ellis J.G."/>
            <person name="Dodds P.N."/>
            <person name="Schein J.E."/>
            <person name="Zhong S."/>
            <person name="Hamelin R.C."/>
            <person name="Grigoriev I.V."/>
            <person name="Szabo L.J."/>
            <person name="Martin F."/>
        </authorList>
    </citation>
    <scope>NUCLEOTIDE SEQUENCE [LARGE SCALE GENOMIC DNA]</scope>
    <source>
        <strain evidence="3">98AG31 / pathotype 3-4-7</strain>
    </source>
</reference>
<organism evidence="3">
    <name type="scientific">Melampsora larici-populina (strain 98AG31 / pathotype 3-4-7)</name>
    <name type="common">Poplar leaf rust fungus</name>
    <dbReference type="NCBI Taxonomy" id="747676"/>
    <lineage>
        <taxon>Eukaryota</taxon>
        <taxon>Fungi</taxon>
        <taxon>Dikarya</taxon>
        <taxon>Basidiomycota</taxon>
        <taxon>Pucciniomycotina</taxon>
        <taxon>Pucciniomycetes</taxon>
        <taxon>Pucciniales</taxon>
        <taxon>Melampsoraceae</taxon>
        <taxon>Melampsora</taxon>
    </lineage>
</organism>
<evidence type="ECO:0000256" key="1">
    <source>
        <dbReference type="SAM" id="MobiDB-lite"/>
    </source>
</evidence>
<gene>
    <name evidence="2" type="ORF">MELLADRAFT_90519</name>
</gene>
<dbReference type="EMBL" id="GL883127">
    <property type="protein sequence ID" value="EGG02915.1"/>
    <property type="molecule type" value="Genomic_DNA"/>
</dbReference>
<protein>
    <submittedName>
        <fullName evidence="2">Uncharacterized protein</fullName>
    </submittedName>
</protein>
<dbReference type="InParanoid" id="F4RX69"/>
<sequence length="466" mass="52877">MNIHEARARDEKRIYENQDKGTALRMTRKCVSLCAGSWSEVQDGSGCGYTTNPPFVEERVSGGSTKTWLNTGGFLAEYRDLIRPSSDFQNTGDQPPNENERIKKGHDNDDEDGNDNDDEDYNINEDNDDDDNDDNGPGRSSVAGSRSPAAKPEIPAIPMHLTGQQLQTFNELSSILELNEDYKVKGRELCNVHEKSDHFTAMMVNLLASQKKLDDYHEFVTSKITQLLESLSSVSGPMKGWNPAHKLRQTVRMIATQCIITGDVQAYMATRDKQGNQEHLPLSLSANVLDKILENPSEWRKRLLPAQYGRNPDPVESKDFHKWLNVILKEIRKDLNKILLTNIHIPNRAEKTPSLLNVPTIESIIMKTHSSNINRSMKENTTLSEAKARYAWLYYHNHSFWGVVDDKLEDLRTKSVRYRYATFTEIKGTTDFALPSEDEVQAQIKHLDQTHGAVIEQPEASHQEPE</sequence>
<dbReference type="Proteomes" id="UP000001072">
    <property type="component" value="Unassembled WGS sequence"/>
</dbReference>
<feature type="compositionally biased region" description="Polar residues" evidence="1">
    <location>
        <begin position="86"/>
        <end position="97"/>
    </location>
</feature>
<dbReference type="RefSeq" id="XP_007413708.1">
    <property type="nucleotide sequence ID" value="XM_007413646.1"/>
</dbReference>
<dbReference type="VEuPathDB" id="FungiDB:MELLADRAFT_90519"/>
<keyword evidence="3" id="KW-1185">Reference proteome</keyword>
<dbReference type="KEGG" id="mlr:MELLADRAFT_90519"/>
<proteinExistence type="predicted"/>
<dbReference type="AlphaFoldDB" id="F4RX69"/>
<feature type="compositionally biased region" description="Basic and acidic residues" evidence="1">
    <location>
        <begin position="98"/>
        <end position="107"/>
    </location>
</feature>
<feature type="compositionally biased region" description="Acidic residues" evidence="1">
    <location>
        <begin position="108"/>
        <end position="134"/>
    </location>
</feature>